<dbReference type="PANTHER" id="PTHR47332">
    <property type="entry name" value="SET DOMAIN-CONTAINING PROTEIN 5"/>
    <property type="match status" value="1"/>
</dbReference>
<accession>A0A8H4N0K9</accession>
<keyword evidence="3" id="KW-1185">Reference proteome</keyword>
<evidence type="ECO:0000313" key="3">
    <source>
        <dbReference type="Proteomes" id="UP000572817"/>
    </source>
</evidence>
<gene>
    <name evidence="2" type="ORF">GTA08_BOTSDO06022</name>
</gene>
<organism evidence="2 3">
    <name type="scientific">Botryosphaeria dothidea</name>
    <dbReference type="NCBI Taxonomy" id="55169"/>
    <lineage>
        <taxon>Eukaryota</taxon>
        <taxon>Fungi</taxon>
        <taxon>Dikarya</taxon>
        <taxon>Ascomycota</taxon>
        <taxon>Pezizomycotina</taxon>
        <taxon>Dothideomycetes</taxon>
        <taxon>Dothideomycetes incertae sedis</taxon>
        <taxon>Botryosphaeriales</taxon>
        <taxon>Botryosphaeriaceae</taxon>
        <taxon>Botryosphaeria</taxon>
    </lineage>
</organism>
<dbReference type="SUPFAM" id="SSF82199">
    <property type="entry name" value="SET domain"/>
    <property type="match status" value="1"/>
</dbReference>
<dbReference type="EMBL" id="WWBZ02000033">
    <property type="protein sequence ID" value="KAF4306309.1"/>
    <property type="molecule type" value="Genomic_DNA"/>
</dbReference>
<dbReference type="PROSITE" id="PS50280">
    <property type="entry name" value="SET"/>
    <property type="match status" value="1"/>
</dbReference>
<dbReference type="OrthoDB" id="265717at2759"/>
<dbReference type="InterPro" id="IPR053185">
    <property type="entry name" value="SET_domain_protein"/>
</dbReference>
<dbReference type="Pfam" id="PF00856">
    <property type="entry name" value="SET"/>
    <property type="match status" value="1"/>
</dbReference>
<feature type="domain" description="SET" evidence="1">
    <location>
        <begin position="222"/>
        <end position="381"/>
    </location>
</feature>
<protein>
    <recommendedName>
        <fullName evidence="1">SET domain-containing protein</fullName>
    </recommendedName>
</protein>
<reference evidence="2" key="1">
    <citation type="submission" date="2020-04" db="EMBL/GenBank/DDBJ databases">
        <title>Genome Assembly and Annotation of Botryosphaeria dothidea sdau 11-99, a Latent Pathogen of Apple Fruit Ring Rot in China.</title>
        <authorList>
            <person name="Yu C."/>
            <person name="Diao Y."/>
            <person name="Lu Q."/>
            <person name="Zhao J."/>
            <person name="Cui S."/>
            <person name="Peng C."/>
            <person name="He B."/>
            <person name="Liu H."/>
        </authorList>
    </citation>
    <scope>NUCLEOTIDE SEQUENCE [LARGE SCALE GENOMIC DNA]</scope>
    <source>
        <strain evidence="2">Sdau11-99</strain>
    </source>
</reference>
<name>A0A8H4N0K9_9PEZI</name>
<dbReference type="Proteomes" id="UP000572817">
    <property type="component" value="Unassembled WGS sequence"/>
</dbReference>
<evidence type="ECO:0000259" key="1">
    <source>
        <dbReference type="PROSITE" id="PS50280"/>
    </source>
</evidence>
<dbReference type="InterPro" id="IPR001214">
    <property type="entry name" value="SET_dom"/>
</dbReference>
<dbReference type="PANTHER" id="PTHR47332:SF4">
    <property type="entry name" value="SET DOMAIN-CONTAINING PROTEIN 5"/>
    <property type="match status" value="1"/>
</dbReference>
<dbReference type="AlphaFoldDB" id="A0A8H4N0K9"/>
<proteinExistence type="predicted"/>
<dbReference type="Gene3D" id="2.170.270.10">
    <property type="entry name" value="SET domain"/>
    <property type="match status" value="1"/>
</dbReference>
<comment type="caution">
    <text evidence="2">The sequence shown here is derived from an EMBL/GenBank/DDBJ whole genome shotgun (WGS) entry which is preliminary data.</text>
</comment>
<dbReference type="CDD" id="cd20071">
    <property type="entry name" value="SET_SMYD"/>
    <property type="match status" value="1"/>
</dbReference>
<dbReference type="InterPro" id="IPR046341">
    <property type="entry name" value="SET_dom_sf"/>
</dbReference>
<sequence length="549" mass="63739">MKKLIKDLGYSEFDEELWIDITRSKTRLEVALRGSSHDSLIDGVTSHQFLEFAEQYTSKHSEESTRSSALQSAMGLCGSLSPFENSTSKALIQTSRLLLGCLLILFQLPHLEDSSLELTFKLFHKYDLALSRTSITVFQDRQALNQTLAEKLQFSVEWVVYLHMRTESSARYQTAISDMTDYGLKCLDRASFWLYAHHSQKSTGRFATESEDPEKQPKSQTMGLYEFRSKPGAGTATFATQAIPRGTIIMEEQPLLSAPMRKSFRSPFEVWNRLDEQPEERQRDFRALFHSVPKLNQVRERADQLMDKLLVDDTDVDVSDAILVTGIYDTNAFRGGVYRDQSRMNHMCTFNAMQGVRDDGSQYMEAMRNIKKGEELTCPYVNTLDPYEYRQRSLELWGFTCTCPLCEMEQFVQETSCLGKEETEPGFDLDELEAMIKFMRIWFEAVQTTCDTDERRWRAELYMVEVEDAGLMFERAYRLFDCIQERSPSDQTEANKVTIENILDDLKTSRQYWRPDDDDDEEGGRRRRTLRKAVNFARRLGRAFHIKHR</sequence>
<evidence type="ECO:0000313" key="2">
    <source>
        <dbReference type="EMBL" id="KAF4306309.1"/>
    </source>
</evidence>